<proteinExistence type="predicted"/>
<dbReference type="OrthoDB" id="9802264at2"/>
<keyword evidence="2" id="KW-0067">ATP-binding</keyword>
<dbReference type="InterPro" id="IPR008995">
    <property type="entry name" value="Mo/tungstate-bd_C_term_dom"/>
</dbReference>
<dbReference type="Gene3D" id="2.40.50.100">
    <property type="match status" value="1"/>
</dbReference>
<feature type="non-terminal residue" evidence="2">
    <location>
        <position position="1"/>
    </location>
</feature>
<dbReference type="InterPro" id="IPR012340">
    <property type="entry name" value="NA-bd_OB-fold"/>
</dbReference>
<reference evidence="2 3" key="1">
    <citation type="submission" date="2018-02" db="EMBL/GenBank/DDBJ databases">
        <title>Draft genome sequence of Ochrobactrum oryzae found in Brazil.</title>
        <authorList>
            <person name="Cerdeira L."/>
            <person name="Andrade F."/>
            <person name="Zacariotto T."/>
            <person name="Barbosa B."/>
            <person name="Santos S."/>
            <person name="Cassetari V."/>
            <person name="Lincopan N."/>
        </authorList>
    </citation>
    <scope>NUCLEOTIDE SEQUENCE [LARGE SCALE GENOMIC DNA]</scope>
    <source>
        <strain evidence="2 3">OA447</strain>
    </source>
</reference>
<evidence type="ECO:0000313" key="3">
    <source>
        <dbReference type="Proteomes" id="UP000238493"/>
    </source>
</evidence>
<keyword evidence="3" id="KW-1185">Reference proteome</keyword>
<keyword evidence="2" id="KW-0547">Nucleotide-binding</keyword>
<evidence type="ECO:0000313" key="2">
    <source>
        <dbReference type="EMBL" id="PQA71526.1"/>
    </source>
</evidence>
<sequence>IGSPSMSFIPGTVSRGIFSTDEGEEIAVGAGTSDTRQVEAGIRPENFTVAPDGKGLTLTVEEPTGPETHIYGRIAGQPIRAVFRERIHLASGEQVSVTAKSEHIHFFDKDSGLPL</sequence>
<dbReference type="Proteomes" id="UP000238493">
    <property type="component" value="Unassembled WGS sequence"/>
</dbReference>
<evidence type="ECO:0000259" key="1">
    <source>
        <dbReference type="Pfam" id="PF17912"/>
    </source>
</evidence>
<dbReference type="AlphaFoldDB" id="A0A2S7IU80"/>
<dbReference type="Gene3D" id="2.40.50.140">
    <property type="entry name" value="Nucleic acid-binding proteins"/>
    <property type="match status" value="1"/>
</dbReference>
<dbReference type="GO" id="GO:0005524">
    <property type="term" value="F:ATP binding"/>
    <property type="evidence" value="ECO:0007669"/>
    <property type="project" value="UniProtKB-KW"/>
</dbReference>
<accession>A0A2S7IU80</accession>
<dbReference type="Pfam" id="PF17912">
    <property type="entry name" value="OB_MalK"/>
    <property type="match status" value="1"/>
</dbReference>
<comment type="caution">
    <text evidence="2">The sequence shown here is derived from an EMBL/GenBank/DDBJ whole genome shotgun (WGS) entry which is preliminary data.</text>
</comment>
<organism evidence="2 3">
    <name type="scientific">Brucella oryzae</name>
    <dbReference type="NCBI Taxonomy" id="335286"/>
    <lineage>
        <taxon>Bacteria</taxon>
        <taxon>Pseudomonadati</taxon>
        <taxon>Pseudomonadota</taxon>
        <taxon>Alphaproteobacteria</taxon>
        <taxon>Hyphomicrobiales</taxon>
        <taxon>Brucellaceae</taxon>
        <taxon>Brucella/Ochrobactrum group</taxon>
        <taxon>Brucella</taxon>
    </lineage>
</organism>
<name>A0A2S7IU80_9HYPH</name>
<dbReference type="SUPFAM" id="SSF50331">
    <property type="entry name" value="MOP-like"/>
    <property type="match status" value="1"/>
</dbReference>
<dbReference type="EMBL" id="PTRC01000116">
    <property type="protein sequence ID" value="PQA71526.1"/>
    <property type="molecule type" value="Genomic_DNA"/>
</dbReference>
<protein>
    <submittedName>
        <fullName evidence="2">ABC transporter ATP-binding protein</fullName>
    </submittedName>
</protein>
<feature type="domain" description="MalK-like OB fold" evidence="1">
    <location>
        <begin position="2"/>
        <end position="47"/>
    </location>
</feature>
<gene>
    <name evidence="2" type="ORF">C3731_21575</name>
</gene>
<dbReference type="InterPro" id="IPR040582">
    <property type="entry name" value="OB_MalK-like"/>
</dbReference>
<dbReference type="RefSeq" id="WP_146097183.1">
    <property type="nucleotide sequence ID" value="NZ_PTRC01000116.1"/>
</dbReference>